<evidence type="ECO:0000313" key="2">
    <source>
        <dbReference type="EMBL" id="CAA9261966.1"/>
    </source>
</evidence>
<reference evidence="2" key="1">
    <citation type="submission" date="2020-02" db="EMBL/GenBank/DDBJ databases">
        <authorList>
            <person name="Meier V. D."/>
        </authorList>
    </citation>
    <scope>NUCLEOTIDE SEQUENCE</scope>
    <source>
        <strain evidence="2">AVDCRST_MAG42</strain>
    </source>
</reference>
<accession>A0A6J4IX75</accession>
<sequence>MPFARSIRRHGTRGFALGELIISTAIFSSVSAGLILGFVSLRRNYEATSDFAMNHGDQMRISDYLALDFRRAIAVVPAQNDTTIYIPAYYTPGLAGERDISKEARNPVLDSKGKIFYGPTPQAKTTAALPSCVYTNFTAGAPAKLRATGAGALTINGYNVVPGDTVFVAHQGTETQNGLYTVNTSGSAAEIWELTAIAVKVRYYLAGSIIYRNQEGDANQPAALARDVQDFVFKPSDLGKVITSSITFEPKFRASGASEHVKTATAFHNTTLLRNNRGVY</sequence>
<dbReference type="AlphaFoldDB" id="A0A6J4IX75"/>
<keyword evidence="1" id="KW-0472">Membrane</keyword>
<proteinExistence type="predicted"/>
<feature type="transmembrane region" description="Helical" evidence="1">
    <location>
        <begin position="20"/>
        <end position="41"/>
    </location>
</feature>
<protein>
    <submittedName>
        <fullName evidence="2">Uncharacterized protein</fullName>
    </submittedName>
</protein>
<dbReference type="EMBL" id="CADCTA010000098">
    <property type="protein sequence ID" value="CAA9261966.1"/>
    <property type="molecule type" value="Genomic_DNA"/>
</dbReference>
<keyword evidence="1" id="KW-0812">Transmembrane</keyword>
<keyword evidence="1" id="KW-1133">Transmembrane helix</keyword>
<organism evidence="2">
    <name type="scientific">uncultured Chthoniobacterales bacterium</name>
    <dbReference type="NCBI Taxonomy" id="1836801"/>
    <lineage>
        <taxon>Bacteria</taxon>
        <taxon>Pseudomonadati</taxon>
        <taxon>Verrucomicrobiota</taxon>
        <taxon>Spartobacteria</taxon>
        <taxon>Chthoniobacterales</taxon>
        <taxon>environmental samples</taxon>
    </lineage>
</organism>
<gene>
    <name evidence="2" type="ORF">AVDCRST_MAG42-2789</name>
</gene>
<name>A0A6J4IX75_9BACT</name>
<evidence type="ECO:0000256" key="1">
    <source>
        <dbReference type="SAM" id="Phobius"/>
    </source>
</evidence>